<feature type="transmembrane region" description="Helical" evidence="2">
    <location>
        <begin position="228"/>
        <end position="249"/>
    </location>
</feature>
<dbReference type="SUPFAM" id="SSF111369">
    <property type="entry name" value="HlyD-like secretion proteins"/>
    <property type="match status" value="1"/>
</dbReference>
<sequence length="715" mass="77586">MSEPFFSEHWYRVASLRPRLGQGVTIARRRFAGRPAYVLTDPLTGKSHRLTPHAYALIHRFDGRRTLGDAWSDLAEELGPEAPGQSEVMSLVGQLHGADLIATDRPPDVAEQAERRGKQDRQVFKQNLMGPLSFRLPLFDPDPLLSRTLPLVRWLVGPLGVALWLALVVWALSGVIREFDTIRAAVTDQVLSAGNLALIAAIYVPIKLLHELAHGWVAKRYGVDVHDFGLMFLVFMPVPYVDITAAGALPGRGQRIFVSAAGIMVETALAAGAFLFWRDMEPGLARAALFNVMLIGGVSTVLVNGNPLLRFDGYFILSDLLGIPNLAKRANDWWADHWQATAYRAPDVVPKPASGYEATVFALYAPAAFVYRIAISLTIAAFLVSRFFILGVVFAAWSLFNALLKPVAKAFWTLTTGPRLQRVRGRAVLTTAALGAVVLALLFALPAPWATRTQGVVWLPPSAAVRSDGTGFLAEMAVAPGALVTEGQLIARLDSAVAAAQAEVAEAHAAELRLRLAADAVAAPRTAAITRIELRAAEEDLARALDRLSDLEIRARATGRFEPLKPAGDLVGAHVARGEEIGHVLPTTPPRLRFVVGQSAIDTVRQHLRAAEIRLPTRPAVSMNAGPLREIPAAAFELPSPVLGTAFGGPFPVDPRDETGRRSLARVFQFETDLPEGIPSRFGGRVHVRLDHGTRPLGLQLADALRRLFLRGFDV</sequence>
<dbReference type="GO" id="GO:0004222">
    <property type="term" value="F:metalloendopeptidase activity"/>
    <property type="evidence" value="ECO:0007669"/>
    <property type="project" value="InterPro"/>
</dbReference>
<organism evidence="3 4">
    <name type="scientific">Roseisalinus antarcticus</name>
    <dbReference type="NCBI Taxonomy" id="254357"/>
    <lineage>
        <taxon>Bacteria</taxon>
        <taxon>Pseudomonadati</taxon>
        <taxon>Pseudomonadota</taxon>
        <taxon>Alphaproteobacteria</taxon>
        <taxon>Rhodobacterales</taxon>
        <taxon>Roseobacteraceae</taxon>
        <taxon>Roseisalinus</taxon>
    </lineage>
</organism>
<dbReference type="RefSeq" id="WP_143535622.1">
    <property type="nucleotide sequence ID" value="NZ_FWFZ01000025.1"/>
</dbReference>
<dbReference type="Gene3D" id="1.10.10.1150">
    <property type="entry name" value="Coenzyme PQQ synthesis protein D (PqqD)"/>
    <property type="match status" value="1"/>
</dbReference>
<name>A0A1Y5TWJ1_9RHOB</name>
<dbReference type="InterPro" id="IPR001193">
    <property type="entry name" value="MBTPS2"/>
</dbReference>
<dbReference type="AlphaFoldDB" id="A0A1Y5TWJ1"/>
<evidence type="ECO:0000313" key="3">
    <source>
        <dbReference type="EMBL" id="SLN72104.1"/>
    </source>
</evidence>
<dbReference type="GO" id="GO:0031293">
    <property type="term" value="P:membrane protein intracellular domain proteolysis"/>
    <property type="evidence" value="ECO:0007669"/>
    <property type="project" value="TreeGrafter"/>
</dbReference>
<keyword evidence="4" id="KW-1185">Reference proteome</keyword>
<feature type="transmembrane region" description="Helical" evidence="2">
    <location>
        <begin position="184"/>
        <end position="208"/>
    </location>
</feature>
<dbReference type="CDD" id="cd05709">
    <property type="entry name" value="S2P-M50"/>
    <property type="match status" value="1"/>
</dbReference>
<dbReference type="EMBL" id="FWFZ01000025">
    <property type="protein sequence ID" value="SLN72104.1"/>
    <property type="molecule type" value="Genomic_DNA"/>
</dbReference>
<dbReference type="PANTHER" id="PTHR13325">
    <property type="entry name" value="PROTEASE M50 MEMBRANE-BOUND TRANSCRIPTION FACTOR SITE 2 PROTEASE"/>
    <property type="match status" value="1"/>
</dbReference>
<keyword evidence="2" id="KW-0812">Transmembrane</keyword>
<dbReference type="GO" id="GO:0005737">
    <property type="term" value="C:cytoplasm"/>
    <property type="evidence" value="ECO:0007669"/>
    <property type="project" value="TreeGrafter"/>
</dbReference>
<evidence type="ECO:0008006" key="5">
    <source>
        <dbReference type="Google" id="ProtNLM"/>
    </source>
</evidence>
<feature type="transmembrane region" description="Helical" evidence="2">
    <location>
        <begin position="283"/>
        <end position="303"/>
    </location>
</feature>
<feature type="transmembrane region" description="Helical" evidence="2">
    <location>
        <begin position="256"/>
        <end position="277"/>
    </location>
</feature>
<keyword evidence="2" id="KW-1133">Transmembrane helix</keyword>
<dbReference type="InterPro" id="IPR041881">
    <property type="entry name" value="PqqD_sf"/>
</dbReference>
<feature type="coiled-coil region" evidence="1">
    <location>
        <begin position="490"/>
        <end position="554"/>
    </location>
</feature>
<evidence type="ECO:0000256" key="1">
    <source>
        <dbReference type="SAM" id="Coils"/>
    </source>
</evidence>
<keyword evidence="2" id="KW-0472">Membrane</keyword>
<evidence type="ECO:0000256" key="2">
    <source>
        <dbReference type="SAM" id="Phobius"/>
    </source>
</evidence>
<dbReference type="GO" id="GO:0016020">
    <property type="term" value="C:membrane"/>
    <property type="evidence" value="ECO:0007669"/>
    <property type="project" value="InterPro"/>
</dbReference>
<dbReference type="OrthoDB" id="9759690at2"/>
<feature type="transmembrane region" description="Helical" evidence="2">
    <location>
        <begin position="425"/>
        <end position="445"/>
    </location>
</feature>
<reference evidence="3 4" key="1">
    <citation type="submission" date="2017-03" db="EMBL/GenBank/DDBJ databases">
        <authorList>
            <person name="Afonso C.L."/>
            <person name="Miller P.J."/>
            <person name="Scott M.A."/>
            <person name="Spackman E."/>
            <person name="Goraichik I."/>
            <person name="Dimitrov K.M."/>
            <person name="Suarez D.L."/>
            <person name="Swayne D.E."/>
        </authorList>
    </citation>
    <scope>NUCLEOTIDE SEQUENCE [LARGE SCALE GENOMIC DNA]</scope>
    <source>
        <strain evidence="3 4">CECT 7023</strain>
    </source>
</reference>
<protein>
    <recommendedName>
        <fullName evidence="5">Peptidase family M50</fullName>
    </recommendedName>
</protein>
<feature type="transmembrane region" description="Helical" evidence="2">
    <location>
        <begin position="151"/>
        <end position="172"/>
    </location>
</feature>
<keyword evidence="1" id="KW-0175">Coiled coil</keyword>
<dbReference type="Proteomes" id="UP000193900">
    <property type="component" value="Unassembled WGS sequence"/>
</dbReference>
<feature type="transmembrane region" description="Helical" evidence="2">
    <location>
        <begin position="387"/>
        <end position="404"/>
    </location>
</feature>
<dbReference type="PANTHER" id="PTHR13325:SF3">
    <property type="entry name" value="MEMBRANE-BOUND TRANSCRIPTION FACTOR SITE-2 PROTEASE"/>
    <property type="match status" value="1"/>
</dbReference>
<feature type="transmembrane region" description="Helical" evidence="2">
    <location>
        <begin position="361"/>
        <end position="381"/>
    </location>
</feature>
<evidence type="ECO:0000313" key="4">
    <source>
        <dbReference type="Proteomes" id="UP000193900"/>
    </source>
</evidence>
<accession>A0A1Y5TWJ1</accession>
<proteinExistence type="predicted"/>
<gene>
    <name evidence="3" type="ORF">ROA7023_03573</name>
</gene>